<dbReference type="PANTHER" id="PTHR47506:SF1">
    <property type="entry name" value="HTH-TYPE TRANSCRIPTIONAL REGULATOR YJDC"/>
    <property type="match status" value="1"/>
</dbReference>
<sequence length="190" mass="21009">MARPRTFDEDRAVEAAMRTFWSTGYEATSTEDLCRATGLGRSSVYNAFGSKHELFEKALLRYFAYVNAGLAEILAEPAPIRDRIRALLRRAVDPLPGDPIGCLVINTIVELDRHDEEITRRIRRHRDERVAMLATAIETAMRAGEIDPAKDARTLAEFVMAALTGIHIATRAGADRATREGIVATALDAL</sequence>
<keyword evidence="3" id="KW-0804">Transcription</keyword>
<dbReference type="Pfam" id="PF00440">
    <property type="entry name" value="TetR_N"/>
    <property type="match status" value="1"/>
</dbReference>
<comment type="caution">
    <text evidence="6">The sequence shown here is derived from an EMBL/GenBank/DDBJ whole genome shotgun (WGS) entry which is preliminary data.</text>
</comment>
<evidence type="ECO:0000313" key="6">
    <source>
        <dbReference type="EMBL" id="MBA9004539.1"/>
    </source>
</evidence>
<organism evidence="6 7">
    <name type="scientific">Thermomonospora cellulosilytica</name>
    <dbReference type="NCBI Taxonomy" id="1411118"/>
    <lineage>
        <taxon>Bacteria</taxon>
        <taxon>Bacillati</taxon>
        <taxon>Actinomycetota</taxon>
        <taxon>Actinomycetes</taxon>
        <taxon>Streptosporangiales</taxon>
        <taxon>Thermomonosporaceae</taxon>
        <taxon>Thermomonospora</taxon>
    </lineage>
</organism>
<evidence type="ECO:0000256" key="2">
    <source>
        <dbReference type="ARBA" id="ARBA00023125"/>
    </source>
</evidence>
<feature type="domain" description="HTH tetR-type" evidence="5">
    <location>
        <begin position="6"/>
        <end position="66"/>
    </location>
</feature>
<dbReference type="EMBL" id="JACJII010000001">
    <property type="protein sequence ID" value="MBA9004539.1"/>
    <property type="molecule type" value="Genomic_DNA"/>
</dbReference>
<feature type="DNA-binding region" description="H-T-H motif" evidence="4">
    <location>
        <begin position="29"/>
        <end position="48"/>
    </location>
</feature>
<evidence type="ECO:0000259" key="5">
    <source>
        <dbReference type="PROSITE" id="PS50977"/>
    </source>
</evidence>
<dbReference type="AlphaFoldDB" id="A0A7W3MZ39"/>
<dbReference type="PROSITE" id="PS50977">
    <property type="entry name" value="HTH_TETR_2"/>
    <property type="match status" value="1"/>
</dbReference>
<dbReference type="Gene3D" id="1.10.10.60">
    <property type="entry name" value="Homeodomain-like"/>
    <property type="match status" value="1"/>
</dbReference>
<keyword evidence="2 4" id="KW-0238">DNA-binding</keyword>
<dbReference type="Proteomes" id="UP000539313">
    <property type="component" value="Unassembled WGS sequence"/>
</dbReference>
<dbReference type="GO" id="GO:0003677">
    <property type="term" value="F:DNA binding"/>
    <property type="evidence" value="ECO:0007669"/>
    <property type="project" value="UniProtKB-UniRule"/>
</dbReference>
<dbReference type="RefSeq" id="WP_182705968.1">
    <property type="nucleotide sequence ID" value="NZ_JACJII010000001.1"/>
</dbReference>
<dbReference type="InterPro" id="IPR001647">
    <property type="entry name" value="HTH_TetR"/>
</dbReference>
<evidence type="ECO:0000256" key="1">
    <source>
        <dbReference type="ARBA" id="ARBA00023015"/>
    </source>
</evidence>
<dbReference type="Gene3D" id="1.10.357.10">
    <property type="entry name" value="Tetracycline Repressor, domain 2"/>
    <property type="match status" value="1"/>
</dbReference>
<evidence type="ECO:0000313" key="7">
    <source>
        <dbReference type="Proteomes" id="UP000539313"/>
    </source>
</evidence>
<reference evidence="6 7" key="1">
    <citation type="submission" date="2020-08" db="EMBL/GenBank/DDBJ databases">
        <title>Sequencing the genomes of 1000 actinobacteria strains.</title>
        <authorList>
            <person name="Klenk H.-P."/>
        </authorList>
    </citation>
    <scope>NUCLEOTIDE SEQUENCE [LARGE SCALE GENOMIC DNA]</scope>
    <source>
        <strain evidence="6 7">DSM 45823</strain>
    </source>
</reference>
<dbReference type="SUPFAM" id="SSF46689">
    <property type="entry name" value="Homeodomain-like"/>
    <property type="match status" value="1"/>
</dbReference>
<dbReference type="InterPro" id="IPR009057">
    <property type="entry name" value="Homeodomain-like_sf"/>
</dbReference>
<proteinExistence type="predicted"/>
<protein>
    <submittedName>
        <fullName evidence="6">AcrR family transcriptional regulator</fullName>
    </submittedName>
</protein>
<dbReference type="InterPro" id="IPR011075">
    <property type="entry name" value="TetR_C"/>
</dbReference>
<gene>
    <name evidence="6" type="ORF">HNR21_003421</name>
</gene>
<keyword evidence="7" id="KW-1185">Reference proteome</keyword>
<dbReference type="PANTHER" id="PTHR47506">
    <property type="entry name" value="TRANSCRIPTIONAL REGULATORY PROTEIN"/>
    <property type="match status" value="1"/>
</dbReference>
<evidence type="ECO:0000256" key="3">
    <source>
        <dbReference type="ARBA" id="ARBA00023163"/>
    </source>
</evidence>
<dbReference type="InterPro" id="IPR036271">
    <property type="entry name" value="Tet_transcr_reg_TetR-rel_C_sf"/>
</dbReference>
<dbReference type="Pfam" id="PF16925">
    <property type="entry name" value="TetR_C_13"/>
    <property type="match status" value="1"/>
</dbReference>
<accession>A0A7W3MZ39</accession>
<dbReference type="SUPFAM" id="SSF48498">
    <property type="entry name" value="Tetracyclin repressor-like, C-terminal domain"/>
    <property type="match status" value="1"/>
</dbReference>
<name>A0A7W3MZ39_9ACTN</name>
<keyword evidence="1" id="KW-0805">Transcription regulation</keyword>
<evidence type="ECO:0000256" key="4">
    <source>
        <dbReference type="PROSITE-ProRule" id="PRU00335"/>
    </source>
</evidence>